<dbReference type="Pfam" id="PF02518">
    <property type="entry name" value="HATPase_c"/>
    <property type="match status" value="1"/>
</dbReference>
<protein>
    <recommendedName>
        <fullName evidence="2">histidine kinase</fullName>
        <ecNumber evidence="2">2.7.13.3</ecNumber>
    </recommendedName>
</protein>
<evidence type="ECO:0000313" key="10">
    <source>
        <dbReference type="EMBL" id="MBD5778752.1"/>
    </source>
</evidence>
<proteinExistence type="predicted"/>
<feature type="region of interest" description="Disordered" evidence="7">
    <location>
        <begin position="409"/>
        <end position="429"/>
    </location>
</feature>
<dbReference type="CDD" id="cd16922">
    <property type="entry name" value="HATPase_EvgS-ArcB-TorS-like"/>
    <property type="match status" value="1"/>
</dbReference>
<dbReference type="PANTHER" id="PTHR45339">
    <property type="entry name" value="HYBRID SIGNAL TRANSDUCTION HISTIDINE KINASE J"/>
    <property type="match status" value="1"/>
</dbReference>
<dbReference type="PRINTS" id="PR00344">
    <property type="entry name" value="BCTRLSENSOR"/>
</dbReference>
<evidence type="ECO:0000256" key="2">
    <source>
        <dbReference type="ARBA" id="ARBA00012438"/>
    </source>
</evidence>
<dbReference type="FunFam" id="3.30.565.10:FF:000010">
    <property type="entry name" value="Sensor histidine kinase RcsC"/>
    <property type="match status" value="1"/>
</dbReference>
<dbReference type="EC" id="2.7.13.3" evidence="2"/>
<keyword evidence="11" id="KW-1185">Reference proteome</keyword>
<comment type="caution">
    <text evidence="10">The sequence shown here is derived from an EMBL/GenBank/DDBJ whole genome shotgun (WGS) entry which is preliminary data.</text>
</comment>
<dbReference type="InterPro" id="IPR004358">
    <property type="entry name" value="Sig_transdc_His_kin-like_C"/>
</dbReference>
<keyword evidence="3 5" id="KW-0597">Phosphoprotein</keyword>
<evidence type="ECO:0000259" key="8">
    <source>
        <dbReference type="PROSITE" id="PS50109"/>
    </source>
</evidence>
<keyword evidence="4" id="KW-0902">Two-component regulatory system</keyword>
<organism evidence="10 11">
    <name type="scientific">Pelagicoccus enzymogenes</name>
    <dbReference type="NCBI Taxonomy" id="2773457"/>
    <lineage>
        <taxon>Bacteria</taxon>
        <taxon>Pseudomonadati</taxon>
        <taxon>Verrucomicrobiota</taxon>
        <taxon>Opitutia</taxon>
        <taxon>Puniceicoccales</taxon>
        <taxon>Pelagicoccaceae</taxon>
        <taxon>Pelagicoccus</taxon>
    </lineage>
</organism>
<sequence length="561" mass="62579">MRSATPEQNLDLLYEDWIRFDANGRLESCSDLLRERWTTIGLMGSARQASDFFKLTADNSEGFFNAWILAVRGSASFLNVRLRGFDLAERSTVFMPEIAANGAVGSVVVGSLRVFESGPDTAEAEKSLSKLSEMRDLFQDIAHANRELEKALERAREEVEYGKAESRAKSDFLANMSHEIRTPMNAVIGFCDLLSSTSLTKEQLEYVEAINHSGKLLIDLIGQVLDYSKIDSGHLHLDCQEIELGALFMEVQAILGAKARNKAIDFEVDLRRIGSEILLGDSTRVKQVLINLLSNAYKFTRRGRIALTASTAESEYDGHVCLRVRVEDTGIGIAPERIRSLFCPFAQAHTREENDYEGTGLGLAICKRLCEAMKGDVWIERTELDKGSVFALEIHLPRKEPDVRPLNARKVSEENRTMKTSEKSAAKERKRNAPLRLLVVDDNPNNLLITSKLSQHLGYNAETVTNGVDALKKMKSGDFHIVLMDVRMAPINGMETTRMIREGEAGDRSSGAYIIAVTAHALQGDKERCIQSGMNDYLSKPLTLERLEESLNRARSELSLD</sequence>
<feature type="domain" description="Response regulatory" evidence="9">
    <location>
        <begin position="436"/>
        <end position="555"/>
    </location>
</feature>
<dbReference type="InterPro" id="IPR011006">
    <property type="entry name" value="CheY-like_superfamily"/>
</dbReference>
<dbReference type="InterPro" id="IPR005467">
    <property type="entry name" value="His_kinase_dom"/>
</dbReference>
<dbReference type="Proteomes" id="UP000622317">
    <property type="component" value="Unassembled WGS sequence"/>
</dbReference>
<dbReference type="SUPFAM" id="SSF52172">
    <property type="entry name" value="CheY-like"/>
    <property type="match status" value="1"/>
</dbReference>
<dbReference type="PANTHER" id="PTHR45339:SF1">
    <property type="entry name" value="HYBRID SIGNAL TRANSDUCTION HISTIDINE KINASE J"/>
    <property type="match status" value="1"/>
</dbReference>
<dbReference type="AlphaFoldDB" id="A0A927IE81"/>
<dbReference type="CDD" id="cd00082">
    <property type="entry name" value="HisKA"/>
    <property type="match status" value="1"/>
</dbReference>
<keyword evidence="6" id="KW-0175">Coiled coil</keyword>
<evidence type="ECO:0000256" key="7">
    <source>
        <dbReference type="SAM" id="MobiDB-lite"/>
    </source>
</evidence>
<evidence type="ECO:0000256" key="6">
    <source>
        <dbReference type="SAM" id="Coils"/>
    </source>
</evidence>
<evidence type="ECO:0000313" key="11">
    <source>
        <dbReference type="Proteomes" id="UP000622317"/>
    </source>
</evidence>
<dbReference type="CDD" id="cd17546">
    <property type="entry name" value="REC_hyHK_CKI1_RcsC-like"/>
    <property type="match status" value="1"/>
</dbReference>
<reference evidence="10" key="1">
    <citation type="submission" date="2020-09" db="EMBL/GenBank/DDBJ databases">
        <title>Pelagicoccus enzymogenes sp. nov. with an EPS production, isolated from marine sediment.</title>
        <authorList>
            <person name="Feng X."/>
        </authorList>
    </citation>
    <scope>NUCLEOTIDE SEQUENCE</scope>
    <source>
        <strain evidence="10">NFK12</strain>
    </source>
</reference>
<dbReference type="Gene3D" id="3.30.565.10">
    <property type="entry name" value="Histidine kinase-like ATPase, C-terminal domain"/>
    <property type="match status" value="1"/>
</dbReference>
<dbReference type="PROSITE" id="PS50109">
    <property type="entry name" value="HIS_KIN"/>
    <property type="match status" value="1"/>
</dbReference>
<evidence type="ECO:0000256" key="3">
    <source>
        <dbReference type="ARBA" id="ARBA00022553"/>
    </source>
</evidence>
<dbReference type="InterPro" id="IPR036890">
    <property type="entry name" value="HATPase_C_sf"/>
</dbReference>
<dbReference type="SUPFAM" id="SSF47384">
    <property type="entry name" value="Homodimeric domain of signal transducing histidine kinase"/>
    <property type="match status" value="1"/>
</dbReference>
<dbReference type="Pfam" id="PF00072">
    <property type="entry name" value="Response_reg"/>
    <property type="match status" value="1"/>
</dbReference>
<dbReference type="InterPro" id="IPR003661">
    <property type="entry name" value="HisK_dim/P_dom"/>
</dbReference>
<gene>
    <name evidence="10" type="ORF">IEN85_04565</name>
</gene>
<dbReference type="SMART" id="SM00387">
    <property type="entry name" value="HATPase_c"/>
    <property type="match status" value="1"/>
</dbReference>
<dbReference type="EMBL" id="JACYFG010000006">
    <property type="protein sequence ID" value="MBD5778752.1"/>
    <property type="molecule type" value="Genomic_DNA"/>
</dbReference>
<dbReference type="Gene3D" id="1.10.287.130">
    <property type="match status" value="1"/>
</dbReference>
<dbReference type="SMART" id="SM00388">
    <property type="entry name" value="HisKA"/>
    <property type="match status" value="1"/>
</dbReference>
<evidence type="ECO:0000256" key="1">
    <source>
        <dbReference type="ARBA" id="ARBA00000085"/>
    </source>
</evidence>
<evidence type="ECO:0000259" key="9">
    <source>
        <dbReference type="PROSITE" id="PS50110"/>
    </source>
</evidence>
<dbReference type="GO" id="GO:0000155">
    <property type="term" value="F:phosphorelay sensor kinase activity"/>
    <property type="evidence" value="ECO:0007669"/>
    <property type="project" value="InterPro"/>
</dbReference>
<evidence type="ECO:0000256" key="4">
    <source>
        <dbReference type="ARBA" id="ARBA00023012"/>
    </source>
</evidence>
<dbReference type="Pfam" id="PF00512">
    <property type="entry name" value="HisKA"/>
    <property type="match status" value="1"/>
</dbReference>
<dbReference type="InterPro" id="IPR001789">
    <property type="entry name" value="Sig_transdc_resp-reg_receiver"/>
</dbReference>
<dbReference type="InterPro" id="IPR036097">
    <property type="entry name" value="HisK_dim/P_sf"/>
</dbReference>
<evidence type="ECO:0000256" key="5">
    <source>
        <dbReference type="PROSITE-ProRule" id="PRU00169"/>
    </source>
</evidence>
<feature type="compositionally biased region" description="Basic and acidic residues" evidence="7">
    <location>
        <begin position="410"/>
        <end position="427"/>
    </location>
</feature>
<accession>A0A927IE81</accession>
<name>A0A927IE81_9BACT</name>
<comment type="catalytic activity">
    <reaction evidence="1">
        <text>ATP + protein L-histidine = ADP + protein N-phospho-L-histidine.</text>
        <dbReference type="EC" id="2.7.13.3"/>
    </reaction>
</comment>
<dbReference type="RefSeq" id="WP_191615882.1">
    <property type="nucleotide sequence ID" value="NZ_JACYFG010000006.1"/>
</dbReference>
<dbReference type="Gene3D" id="3.40.50.2300">
    <property type="match status" value="1"/>
</dbReference>
<dbReference type="PROSITE" id="PS50110">
    <property type="entry name" value="RESPONSE_REGULATORY"/>
    <property type="match status" value="1"/>
</dbReference>
<feature type="domain" description="Histidine kinase" evidence="8">
    <location>
        <begin position="175"/>
        <end position="398"/>
    </location>
</feature>
<dbReference type="SMART" id="SM00448">
    <property type="entry name" value="REC"/>
    <property type="match status" value="1"/>
</dbReference>
<dbReference type="SUPFAM" id="SSF55874">
    <property type="entry name" value="ATPase domain of HSP90 chaperone/DNA topoisomerase II/histidine kinase"/>
    <property type="match status" value="1"/>
</dbReference>
<feature type="modified residue" description="4-aspartylphosphate" evidence="5">
    <location>
        <position position="485"/>
    </location>
</feature>
<feature type="coiled-coil region" evidence="6">
    <location>
        <begin position="134"/>
        <end position="165"/>
    </location>
</feature>
<dbReference type="InterPro" id="IPR003594">
    <property type="entry name" value="HATPase_dom"/>
</dbReference>